<protein>
    <submittedName>
        <fullName evidence="9">ABC transporter, permease component</fullName>
    </submittedName>
    <submittedName>
        <fullName evidence="12">Hemin transport system permease protein HmuU</fullName>
    </submittedName>
    <submittedName>
        <fullName evidence="11">Iron ABC transporter permease</fullName>
    </submittedName>
</protein>
<dbReference type="AlphaFoldDB" id="A0A2A7MEI4"/>
<organism evidence="11 13">
    <name type="scientific">Clostridium neonatale</name>
    <dbReference type="NCBI Taxonomy" id="137838"/>
    <lineage>
        <taxon>Bacteria</taxon>
        <taxon>Bacillati</taxon>
        <taxon>Bacillota</taxon>
        <taxon>Clostridia</taxon>
        <taxon>Eubacteriales</taxon>
        <taxon>Clostridiaceae</taxon>
        <taxon>Clostridium</taxon>
    </lineage>
</organism>
<name>A0A2A7MEI4_9CLOT</name>
<dbReference type="PANTHER" id="PTHR30472:SF25">
    <property type="entry name" value="ABC TRANSPORTER PERMEASE PROTEIN MJ0876-RELATED"/>
    <property type="match status" value="1"/>
</dbReference>
<dbReference type="SUPFAM" id="SSF81345">
    <property type="entry name" value="ABC transporter involved in vitamin B12 uptake, BtuC"/>
    <property type="match status" value="1"/>
</dbReference>
<dbReference type="FunFam" id="1.10.3470.10:FF:000001">
    <property type="entry name" value="Vitamin B12 ABC transporter permease BtuC"/>
    <property type="match status" value="1"/>
</dbReference>
<dbReference type="Proteomes" id="UP000220840">
    <property type="component" value="Unassembled WGS sequence"/>
</dbReference>
<evidence type="ECO:0000256" key="6">
    <source>
        <dbReference type="ARBA" id="ARBA00022989"/>
    </source>
</evidence>
<dbReference type="Proteomes" id="UP001189143">
    <property type="component" value="Unassembled WGS sequence"/>
</dbReference>
<dbReference type="Proteomes" id="UP000789738">
    <property type="component" value="Unassembled WGS sequence"/>
</dbReference>
<dbReference type="Gene3D" id="1.10.3470.10">
    <property type="entry name" value="ABC transporter involved in vitamin B12 uptake, BtuC"/>
    <property type="match status" value="1"/>
</dbReference>
<keyword evidence="13" id="KW-1185">Reference proteome</keyword>
<reference evidence="12 14" key="2">
    <citation type="submission" date="2018-06" db="EMBL/GenBank/DDBJ databases">
        <authorList>
            <consortium name="IHU Genomes"/>
        </authorList>
    </citation>
    <scope>NUCLEOTIDE SEQUENCE [LARGE SCALE GENOMIC DNA]</scope>
    <source>
        <strain evidence="12 14">NEC25</strain>
    </source>
</reference>
<evidence type="ECO:0000256" key="7">
    <source>
        <dbReference type="ARBA" id="ARBA00023136"/>
    </source>
</evidence>
<dbReference type="Pfam" id="PF01032">
    <property type="entry name" value="FecCD"/>
    <property type="match status" value="1"/>
</dbReference>
<feature type="transmembrane region" description="Helical" evidence="8">
    <location>
        <begin position="75"/>
        <end position="96"/>
    </location>
</feature>
<evidence type="ECO:0000256" key="8">
    <source>
        <dbReference type="SAM" id="Phobius"/>
    </source>
</evidence>
<reference evidence="11 13" key="1">
    <citation type="submission" date="2017-10" db="EMBL/GenBank/DDBJ databases">
        <title>Effective Description of Clostridium neonatale sp. nov. linked to necrotizing enterocolitis in neonates and a clarification of species assignable to the genus Clostridium (Prazmowski 1880) emend. Lawson and Rainey 2016.</title>
        <authorList>
            <person name="Bernard K."/>
            <person name="Burdz T."/>
            <person name="Wiebe D."/>
            <person name="Balcewich B."/>
            <person name="Alfa M."/>
            <person name="Bernier A.-M."/>
        </authorList>
    </citation>
    <scope>NUCLEOTIDE SEQUENCE [LARGE SCALE GENOMIC DNA]</scope>
    <source>
        <strain evidence="11 13">LCDC99A005</strain>
    </source>
</reference>
<dbReference type="EMBL" id="CAKJVE010000004">
    <property type="protein sequence ID" value="CAG9710387.1"/>
    <property type="molecule type" value="Genomic_DNA"/>
</dbReference>
<sequence length="349" mass="37572">MEAKKKKYCFYVIILSIFLFLCILASASVGSSSITIGDSFKVILSKIPIINNLIDTADIKEVYEVIIWKVRLPRILQASLVGGALAVVGCTFQAIFRNSLADPHILGISSGASLGATLAILSGITLNFFGLGITSIFAFVGAVLSVLLVYKIGCLGGQFMTTNLLLTGTAIGTMLSALISLLMIYNREQLEKVYLWQLGSFSSANWNKVIFLTVISVICVTTIFMFGRDLNVILTGDDIASSLGIDTVRLKNILILICALLVASGVSVSGTIGFVGLIIPHCMKLLVGSDHRFLILFSYFGGAGFMVICDTIARTIAQPTEIPVGVITAVFGAPYFIYLLYRNTKSGRF</sequence>
<feature type="transmembrane region" description="Helical" evidence="8">
    <location>
        <begin position="128"/>
        <end position="150"/>
    </location>
</feature>
<feature type="transmembrane region" description="Helical" evidence="8">
    <location>
        <begin position="253"/>
        <end position="279"/>
    </location>
</feature>
<comment type="similarity">
    <text evidence="2">Belongs to the binding-protein-dependent transport system permease family. FecCD subfamily.</text>
</comment>
<keyword evidence="5 8" id="KW-0812">Transmembrane</keyword>
<dbReference type="EMBL" id="CAMTCP010000280">
    <property type="protein sequence ID" value="CAI3683214.1"/>
    <property type="molecule type" value="Genomic_DNA"/>
</dbReference>
<keyword evidence="7 8" id="KW-0472">Membrane</keyword>
<dbReference type="InterPro" id="IPR037294">
    <property type="entry name" value="ABC_BtuC-like"/>
</dbReference>
<keyword evidence="6 8" id="KW-1133">Transmembrane helix</keyword>
<evidence type="ECO:0000313" key="12">
    <source>
        <dbReference type="EMBL" id="VCT83339.1"/>
    </source>
</evidence>
<feature type="transmembrane region" description="Helical" evidence="8">
    <location>
        <begin position="205"/>
        <end position="226"/>
    </location>
</feature>
<proteinExistence type="inferred from homology"/>
<comment type="subcellular location">
    <subcellularLocation>
        <location evidence="1">Cell membrane</location>
        <topology evidence="1">Multi-pass membrane protein</topology>
    </subcellularLocation>
</comment>
<dbReference type="EMBL" id="PDCJ01000002">
    <property type="protein sequence ID" value="PEG29970.1"/>
    <property type="molecule type" value="Genomic_DNA"/>
</dbReference>
<dbReference type="InterPro" id="IPR000522">
    <property type="entry name" value="ABC_transptr_permease_BtuC"/>
</dbReference>
<reference evidence="9" key="3">
    <citation type="submission" date="2021-10" db="EMBL/GenBank/DDBJ databases">
        <authorList>
            <person name="Mesa V."/>
        </authorList>
    </citation>
    <scope>NUCLEOTIDE SEQUENCE</scope>
    <source>
        <strain evidence="9">CC3_PB</strain>
    </source>
</reference>
<dbReference type="PANTHER" id="PTHR30472">
    <property type="entry name" value="FERRIC ENTEROBACTIN TRANSPORT SYSTEM PERMEASE PROTEIN"/>
    <property type="match status" value="1"/>
</dbReference>
<keyword evidence="3" id="KW-0813">Transport</keyword>
<keyword evidence="4" id="KW-1003">Cell membrane</keyword>
<dbReference type="GO" id="GO:0005886">
    <property type="term" value="C:plasma membrane"/>
    <property type="evidence" value="ECO:0007669"/>
    <property type="project" value="UniProtKB-SubCell"/>
</dbReference>
<evidence type="ECO:0000256" key="4">
    <source>
        <dbReference type="ARBA" id="ARBA00022475"/>
    </source>
</evidence>
<dbReference type="OrthoDB" id="9792889at2"/>
<evidence type="ECO:0000256" key="3">
    <source>
        <dbReference type="ARBA" id="ARBA00022448"/>
    </source>
</evidence>
<evidence type="ECO:0000313" key="10">
    <source>
        <dbReference type="EMBL" id="CAI3683214.1"/>
    </source>
</evidence>
<dbReference type="Proteomes" id="UP000431451">
    <property type="component" value="Unassembled WGS sequence"/>
</dbReference>
<feature type="transmembrane region" description="Helical" evidence="8">
    <location>
        <begin position="162"/>
        <end position="185"/>
    </location>
</feature>
<feature type="transmembrane region" description="Helical" evidence="8">
    <location>
        <begin position="291"/>
        <end position="310"/>
    </location>
</feature>
<dbReference type="CDD" id="cd06550">
    <property type="entry name" value="TM_ABC_iron-siderophores_like"/>
    <property type="match status" value="1"/>
</dbReference>
<gene>
    <name evidence="12" type="primary">hmuU_1</name>
    <name evidence="10" type="ORF">CNEO2_790006</name>
    <name evidence="9" type="ORF">CNEO_44743</name>
    <name evidence="12" type="ORF">CNEONATNEC25_00935</name>
    <name evidence="11" type="ORF">CQ394_15125</name>
</gene>
<evidence type="ECO:0000313" key="13">
    <source>
        <dbReference type="Proteomes" id="UP000220840"/>
    </source>
</evidence>
<evidence type="ECO:0000313" key="9">
    <source>
        <dbReference type="EMBL" id="CAG9710387.1"/>
    </source>
</evidence>
<evidence type="ECO:0000313" key="14">
    <source>
        <dbReference type="Proteomes" id="UP000431451"/>
    </source>
</evidence>
<dbReference type="RefSeq" id="WP_058294140.1">
    <property type="nucleotide sequence ID" value="NZ_CAKJVD010000019.1"/>
</dbReference>
<dbReference type="EMBL" id="UWJD01000001">
    <property type="protein sequence ID" value="VCT83339.1"/>
    <property type="molecule type" value="Genomic_DNA"/>
</dbReference>
<dbReference type="GO" id="GO:0033214">
    <property type="term" value="P:siderophore-iron import into cell"/>
    <property type="evidence" value="ECO:0007669"/>
    <property type="project" value="TreeGrafter"/>
</dbReference>
<feature type="transmembrane region" description="Helical" evidence="8">
    <location>
        <begin position="322"/>
        <end position="341"/>
    </location>
</feature>
<dbReference type="GO" id="GO:0022857">
    <property type="term" value="F:transmembrane transporter activity"/>
    <property type="evidence" value="ECO:0007669"/>
    <property type="project" value="InterPro"/>
</dbReference>
<evidence type="ECO:0000256" key="1">
    <source>
        <dbReference type="ARBA" id="ARBA00004651"/>
    </source>
</evidence>
<reference evidence="10" key="4">
    <citation type="submission" date="2022-10" db="EMBL/GenBank/DDBJ databases">
        <authorList>
            <person name="Aires J."/>
            <person name="Mesa V."/>
        </authorList>
    </citation>
    <scope>NUCLEOTIDE SEQUENCE</scope>
    <source>
        <strain evidence="10">Clostridium neonatale JD116</strain>
    </source>
</reference>
<accession>A0A2A7MEI4</accession>
<evidence type="ECO:0000256" key="5">
    <source>
        <dbReference type="ARBA" id="ARBA00022692"/>
    </source>
</evidence>
<evidence type="ECO:0000256" key="2">
    <source>
        <dbReference type="ARBA" id="ARBA00007935"/>
    </source>
</evidence>
<feature type="transmembrane region" description="Helical" evidence="8">
    <location>
        <begin position="103"/>
        <end position="122"/>
    </location>
</feature>
<evidence type="ECO:0000313" key="11">
    <source>
        <dbReference type="EMBL" id="PEG29970.1"/>
    </source>
</evidence>
<dbReference type="STRING" id="137838.GCA_001458595_01258"/>